<comment type="caution">
    <text evidence="1">The sequence shown here is derived from an EMBL/GenBank/DDBJ whole genome shotgun (WGS) entry which is preliminary data.</text>
</comment>
<keyword evidence="2" id="KW-1185">Reference proteome</keyword>
<protein>
    <submittedName>
        <fullName evidence="1">Uncharacterized protein</fullName>
    </submittedName>
</protein>
<dbReference type="Proteomes" id="UP000076154">
    <property type="component" value="Unassembled WGS sequence"/>
</dbReference>
<gene>
    <name evidence="1" type="ORF">Hypma_007483</name>
</gene>
<evidence type="ECO:0000313" key="2">
    <source>
        <dbReference type="Proteomes" id="UP000076154"/>
    </source>
</evidence>
<dbReference type="EMBL" id="LUEZ02000041">
    <property type="protein sequence ID" value="RDB25037.1"/>
    <property type="molecule type" value="Genomic_DNA"/>
</dbReference>
<organism evidence="1 2">
    <name type="scientific">Hypsizygus marmoreus</name>
    <name type="common">White beech mushroom</name>
    <name type="synonym">Agaricus marmoreus</name>
    <dbReference type="NCBI Taxonomy" id="39966"/>
    <lineage>
        <taxon>Eukaryota</taxon>
        <taxon>Fungi</taxon>
        <taxon>Dikarya</taxon>
        <taxon>Basidiomycota</taxon>
        <taxon>Agaricomycotina</taxon>
        <taxon>Agaricomycetes</taxon>
        <taxon>Agaricomycetidae</taxon>
        <taxon>Agaricales</taxon>
        <taxon>Tricholomatineae</taxon>
        <taxon>Lyophyllaceae</taxon>
        <taxon>Hypsizygus</taxon>
    </lineage>
</organism>
<dbReference type="InParanoid" id="A0A369JWX8"/>
<accession>A0A369JWX8</accession>
<proteinExistence type="predicted"/>
<sequence>MPFIILGDACPSKLLVKLLRTFQGLNVMYQNCVSHPSETQLLHDATLMVDGSDCKDNNDTAQFTSSWTLAYQDSTSRRTHLTYKKSDTGVAEVSSNFRARDHSRSSYSPQEIILFVISLRCDDLVGPVSRNRNYGMCIITATATTTTGIWNMDSASRA</sequence>
<evidence type="ECO:0000313" key="1">
    <source>
        <dbReference type="EMBL" id="RDB25037.1"/>
    </source>
</evidence>
<name>A0A369JWX8_HYPMA</name>
<dbReference type="AlphaFoldDB" id="A0A369JWX8"/>
<reference evidence="1" key="1">
    <citation type="submission" date="2018-04" db="EMBL/GenBank/DDBJ databases">
        <title>Whole genome sequencing of Hypsizygus marmoreus.</title>
        <authorList>
            <person name="Choi I.-G."/>
            <person name="Min B."/>
            <person name="Kim J.-G."/>
            <person name="Kim S."/>
            <person name="Oh Y.-L."/>
            <person name="Kong W.-S."/>
            <person name="Park H."/>
            <person name="Jeong J."/>
            <person name="Song E.-S."/>
        </authorList>
    </citation>
    <scope>NUCLEOTIDE SEQUENCE [LARGE SCALE GENOMIC DNA]</scope>
    <source>
        <strain evidence="1">51987-8</strain>
    </source>
</reference>